<evidence type="ECO:0000256" key="5">
    <source>
        <dbReference type="SAM" id="MobiDB-lite"/>
    </source>
</evidence>
<proteinExistence type="predicted"/>
<evidence type="ECO:0000256" key="2">
    <source>
        <dbReference type="ARBA" id="ARBA00022525"/>
    </source>
</evidence>
<evidence type="ECO:0000259" key="10">
    <source>
        <dbReference type="Pfam" id="PF25107"/>
    </source>
</evidence>
<sequence>MMMKSSVSAVALMALVASSAQAFLSFGGNGNTHVTIYGYAIMMKIYEVCKAVAKSEGREFEPTGSSVEELLRACMGTATGEVSGAKLLTALNQIYMQNGLVDRDFMSSAPHHFNNEAFSEGRNLIIQGIAAVKANIRADNLQSAREILGRVCHTLQDFYSHSNWAELGYKSPYANLIRPDLTIENTADFKMPTCSDCASGQCPNSLLPAILNGKYLTSGYMGLFSSVKPQGKCSHGGDADLSSTQNPRGGISKDESHSYNADLHNTAVNLAAEATLELLEDVRVVIGDKEYLRLMGIASSVVLAFVIDTTGSMIDDIVEAKRVAYNIIDSKKGTQDEPSEYILVPFNDPEFGPLIRTRDPDAMKSEISNLKANDGGDLPEMCLSALQLALVGTPSSSHIYVFTDAPPKDVGLQKTIISLIRSTKSTVSFFMTSTRRRKRGITAEPRTDFQVYYDVALASGGQAIEVSKSSLSQATNIIVDTSTSVLVTILQCSRSPGCVESFPFLLDESVSNAIVYVTGNGLAYTLRSPSGSSQSSTVLNGILGTIHKVGNLQRIQLNGTEKGLWHIDMTSTQPYTIKITGQSTITFIYDFVEEFKGPHPGYAVIDGHPPAGFPAKMLLTLTGGKGPEVLEVQEVSLVDVSGLVVSKGTTEKMSDGNVLVTVTEVPEEFVVLLKGKDMMFNSLFQRQTTTQMSQSNLTIKVTADGSMLPGQEFQLNFTVTTKGTGGVYTIRANTDKDFKMEHTSQLTLESGGSVQGKVSLSPPVDTVSGTDVTLTLEAEAPGGTDSNFAVLRLSVVSKVTSHLALRCVLVDISFTLLLYFPFHPGDRLNPSRMQDVRRTGALLILLLQLIHLGIVRQHYGWAGQWYQEHHRSARQWKIHPESGGRWWCNHGDGSL</sequence>
<evidence type="ECO:0000256" key="4">
    <source>
        <dbReference type="ARBA" id="ARBA00023180"/>
    </source>
</evidence>
<accession>A0A9W7WYX8</accession>
<reference evidence="11" key="1">
    <citation type="submission" date="2021-02" db="EMBL/GenBank/DDBJ databases">
        <title>Comparative genomics reveals that relaxation of natural selection precedes convergent phenotypic evolution of cavefish.</title>
        <authorList>
            <person name="Peng Z."/>
        </authorList>
    </citation>
    <scope>NUCLEOTIDE SEQUENCE</scope>
    <source>
        <tissue evidence="11">Muscle</tissue>
    </source>
</reference>
<dbReference type="InterPro" id="IPR036465">
    <property type="entry name" value="vWFA_dom_sf"/>
</dbReference>
<dbReference type="PANTHER" id="PTHR14905:SF22">
    <property type="entry name" value="VON WILLEBRAND FACTOR A DOMAIN-CONTAINING PROTEIN 7-LIKE"/>
    <property type="match status" value="1"/>
</dbReference>
<dbReference type="GO" id="GO:0005576">
    <property type="term" value="C:extracellular region"/>
    <property type="evidence" value="ECO:0007669"/>
    <property type="project" value="UniProtKB-SubCell"/>
</dbReference>
<keyword evidence="2" id="KW-0964">Secreted</keyword>
<feature type="domain" description="Hemicentin/VWA7 galactose-binding" evidence="7">
    <location>
        <begin position="487"/>
        <end position="584"/>
    </location>
</feature>
<evidence type="ECO:0000259" key="9">
    <source>
        <dbReference type="Pfam" id="PF25106"/>
    </source>
</evidence>
<evidence type="ECO:0000259" key="8">
    <source>
        <dbReference type="Pfam" id="PF23619"/>
    </source>
</evidence>
<dbReference type="Gene3D" id="3.40.50.410">
    <property type="entry name" value="von Willebrand factor, type A domain"/>
    <property type="match status" value="1"/>
</dbReference>
<feature type="domain" description="Hemicentin-1-like von Willebrand factor A" evidence="9">
    <location>
        <begin position="303"/>
        <end position="468"/>
    </location>
</feature>
<feature type="domain" description="VWA7 N-terminal" evidence="10">
    <location>
        <begin position="67"/>
        <end position="292"/>
    </location>
</feature>
<feature type="chain" id="PRO_5040785020" evidence="6">
    <location>
        <begin position="23"/>
        <end position="895"/>
    </location>
</feature>
<dbReference type="AlphaFoldDB" id="A0A9W7WYX8"/>
<comment type="caution">
    <text evidence="11">The sequence shown here is derived from an EMBL/GenBank/DDBJ whole genome shotgun (WGS) entry which is preliminary data.</text>
</comment>
<feature type="signal peptide" evidence="6">
    <location>
        <begin position="1"/>
        <end position="22"/>
    </location>
</feature>
<evidence type="ECO:0000313" key="12">
    <source>
        <dbReference type="Proteomes" id="UP001059041"/>
    </source>
</evidence>
<feature type="domain" description="VWA7 Ig-like" evidence="8">
    <location>
        <begin position="697"/>
        <end position="796"/>
    </location>
</feature>
<name>A0A9W7WYX8_TRIRA</name>
<evidence type="ECO:0000256" key="3">
    <source>
        <dbReference type="ARBA" id="ARBA00022729"/>
    </source>
</evidence>
<dbReference type="EMBL" id="JAFHDT010000004">
    <property type="protein sequence ID" value="KAI7811322.1"/>
    <property type="molecule type" value="Genomic_DNA"/>
</dbReference>
<dbReference type="InterPro" id="IPR057615">
    <property type="entry name" value="Ig_VWA7"/>
</dbReference>
<evidence type="ECO:0000313" key="11">
    <source>
        <dbReference type="EMBL" id="KAI7811322.1"/>
    </source>
</evidence>
<organism evidence="11 12">
    <name type="scientific">Triplophysa rosa</name>
    <name type="common">Cave loach</name>
    <dbReference type="NCBI Taxonomy" id="992332"/>
    <lineage>
        <taxon>Eukaryota</taxon>
        <taxon>Metazoa</taxon>
        <taxon>Chordata</taxon>
        <taxon>Craniata</taxon>
        <taxon>Vertebrata</taxon>
        <taxon>Euteleostomi</taxon>
        <taxon>Actinopterygii</taxon>
        <taxon>Neopterygii</taxon>
        <taxon>Teleostei</taxon>
        <taxon>Ostariophysi</taxon>
        <taxon>Cypriniformes</taxon>
        <taxon>Nemacheilidae</taxon>
        <taxon>Triplophysa</taxon>
    </lineage>
</organism>
<gene>
    <name evidence="11" type="ORF">IRJ41_013160</name>
</gene>
<dbReference type="CDD" id="cd00198">
    <property type="entry name" value="vWFA"/>
    <property type="match status" value="1"/>
</dbReference>
<keyword evidence="12" id="KW-1185">Reference proteome</keyword>
<evidence type="ECO:0000256" key="1">
    <source>
        <dbReference type="ARBA" id="ARBA00004613"/>
    </source>
</evidence>
<dbReference type="Proteomes" id="UP001059041">
    <property type="component" value="Linkage Group LG4"/>
</dbReference>
<dbReference type="SUPFAM" id="SSF53300">
    <property type="entry name" value="vWA-like"/>
    <property type="match status" value="1"/>
</dbReference>
<dbReference type="Pfam" id="PF25107">
    <property type="entry name" value="VWA7_N"/>
    <property type="match status" value="1"/>
</dbReference>
<dbReference type="InterPro" id="IPR056475">
    <property type="entry name" value="GBD_Hemicentin/VWA7"/>
</dbReference>
<dbReference type="Pfam" id="PF23619">
    <property type="entry name" value="Ig_VWA7"/>
    <property type="match status" value="1"/>
</dbReference>
<dbReference type="Pfam" id="PF25106">
    <property type="entry name" value="VWA_4"/>
    <property type="match status" value="1"/>
</dbReference>
<keyword evidence="4" id="KW-0325">Glycoprotein</keyword>
<protein>
    <submittedName>
        <fullName evidence="11">von Willebrand factor A domain-containing protein 7-like</fullName>
    </submittedName>
</protein>
<evidence type="ECO:0000256" key="6">
    <source>
        <dbReference type="SAM" id="SignalP"/>
    </source>
</evidence>
<dbReference type="InterPro" id="IPR052577">
    <property type="entry name" value="VWA7"/>
</dbReference>
<dbReference type="PANTHER" id="PTHR14905">
    <property type="entry name" value="NG37"/>
    <property type="match status" value="1"/>
</dbReference>
<dbReference type="InterPro" id="IPR056861">
    <property type="entry name" value="HMCN1-like_VWA"/>
</dbReference>
<dbReference type="Pfam" id="PF23560">
    <property type="entry name" value="GBD_Hemicentin"/>
    <property type="match status" value="1"/>
</dbReference>
<dbReference type="InterPro" id="IPR056862">
    <property type="entry name" value="VWA7_N"/>
</dbReference>
<keyword evidence="3 6" id="KW-0732">Signal</keyword>
<evidence type="ECO:0000259" key="7">
    <source>
        <dbReference type="Pfam" id="PF23560"/>
    </source>
</evidence>
<comment type="subcellular location">
    <subcellularLocation>
        <location evidence="1">Secreted</location>
    </subcellularLocation>
</comment>
<feature type="region of interest" description="Disordered" evidence="5">
    <location>
        <begin position="235"/>
        <end position="257"/>
    </location>
</feature>